<comment type="caution">
    <text evidence="1">The sequence shown here is derived from an EMBL/GenBank/DDBJ whole genome shotgun (WGS) entry which is preliminary data.</text>
</comment>
<reference evidence="1" key="1">
    <citation type="submission" date="2023-10" db="EMBL/GenBank/DDBJ databases">
        <title>Genome assembly of Pristionchus species.</title>
        <authorList>
            <person name="Yoshida K."/>
            <person name="Sommer R.J."/>
        </authorList>
    </citation>
    <scope>NUCLEOTIDE SEQUENCE</scope>
    <source>
        <strain evidence="1">RS5133</strain>
    </source>
</reference>
<gene>
    <name evidence="1" type="ORF">PFISCL1PPCAC_703</name>
</gene>
<dbReference type="Proteomes" id="UP001432322">
    <property type="component" value="Unassembled WGS sequence"/>
</dbReference>
<organism evidence="1 2">
    <name type="scientific">Pristionchus fissidentatus</name>
    <dbReference type="NCBI Taxonomy" id="1538716"/>
    <lineage>
        <taxon>Eukaryota</taxon>
        <taxon>Metazoa</taxon>
        <taxon>Ecdysozoa</taxon>
        <taxon>Nematoda</taxon>
        <taxon>Chromadorea</taxon>
        <taxon>Rhabditida</taxon>
        <taxon>Rhabditina</taxon>
        <taxon>Diplogasteromorpha</taxon>
        <taxon>Diplogasteroidea</taxon>
        <taxon>Neodiplogasteridae</taxon>
        <taxon>Pristionchus</taxon>
    </lineage>
</organism>
<sequence length="127" mass="14185">MLFHESEWKKRTVAFDPDNVIQFEDEDKTIKLEGVASSLSFILGAHKQGVGMRIPDTLVFTISEAKAKLGEKEFDLNAPIRISTGLTSVDIASSAQGERAFHSNIITALRILLRLRLHPGKTDFNYI</sequence>
<name>A0AAV5UQL9_9BILA</name>
<proteinExistence type="predicted"/>
<keyword evidence="2" id="KW-1185">Reference proteome</keyword>
<dbReference type="AlphaFoldDB" id="A0AAV5UQL9"/>
<evidence type="ECO:0000313" key="2">
    <source>
        <dbReference type="Proteomes" id="UP001432322"/>
    </source>
</evidence>
<dbReference type="EMBL" id="BTSY01000001">
    <property type="protein sequence ID" value="GMT09406.1"/>
    <property type="molecule type" value="Genomic_DNA"/>
</dbReference>
<feature type="non-terminal residue" evidence="1">
    <location>
        <position position="127"/>
    </location>
</feature>
<evidence type="ECO:0000313" key="1">
    <source>
        <dbReference type="EMBL" id="GMT09406.1"/>
    </source>
</evidence>
<protein>
    <submittedName>
        <fullName evidence="1">Uncharacterized protein</fullName>
    </submittedName>
</protein>
<accession>A0AAV5UQL9</accession>